<dbReference type="AlphaFoldDB" id="A0A2G9I4J3"/>
<gene>
    <name evidence="10" type="ORF">CDL12_02725</name>
</gene>
<evidence type="ECO:0000256" key="9">
    <source>
        <dbReference type="SAM" id="Phobius"/>
    </source>
</evidence>
<accession>A0A2G9I4J3</accession>
<comment type="caution">
    <text evidence="10">The sequence shown here is derived from an EMBL/GenBank/DDBJ whole genome shotgun (WGS) entry which is preliminary data.</text>
</comment>
<dbReference type="OrthoDB" id="68611at2759"/>
<dbReference type="Pfam" id="PF11744">
    <property type="entry name" value="ALMT"/>
    <property type="match status" value="2"/>
</dbReference>
<reference evidence="11" key="1">
    <citation type="journal article" date="2018" name="Gigascience">
        <title>Genome assembly of the Pink Ipe (Handroanthus impetiginosus, Bignoniaceae), a highly valued, ecologically keystone Neotropical timber forest tree.</title>
        <authorList>
            <person name="Silva-Junior O.B."/>
            <person name="Grattapaglia D."/>
            <person name="Novaes E."/>
            <person name="Collevatti R.G."/>
        </authorList>
    </citation>
    <scope>NUCLEOTIDE SEQUENCE [LARGE SCALE GENOMIC DNA]</scope>
    <source>
        <strain evidence="11">cv. UFG-1</strain>
    </source>
</reference>
<keyword evidence="5 9" id="KW-1133">Transmembrane helix</keyword>
<keyword evidence="8" id="KW-0407">Ion channel</keyword>
<dbReference type="GO" id="GO:0034220">
    <property type="term" value="P:monoatomic ion transmembrane transport"/>
    <property type="evidence" value="ECO:0007669"/>
    <property type="project" value="UniProtKB-KW"/>
</dbReference>
<evidence type="ECO:0000256" key="1">
    <source>
        <dbReference type="ARBA" id="ARBA00004141"/>
    </source>
</evidence>
<evidence type="ECO:0000313" key="11">
    <source>
        <dbReference type="Proteomes" id="UP000231279"/>
    </source>
</evidence>
<feature type="transmembrane region" description="Helical" evidence="9">
    <location>
        <begin position="69"/>
        <end position="89"/>
    </location>
</feature>
<feature type="transmembrane region" description="Helical" evidence="9">
    <location>
        <begin position="44"/>
        <end position="62"/>
    </location>
</feature>
<dbReference type="GO" id="GO:0016020">
    <property type="term" value="C:membrane"/>
    <property type="evidence" value="ECO:0007669"/>
    <property type="project" value="UniProtKB-SubCell"/>
</dbReference>
<feature type="transmembrane region" description="Helical" evidence="9">
    <location>
        <begin position="101"/>
        <end position="122"/>
    </location>
</feature>
<evidence type="ECO:0000256" key="2">
    <source>
        <dbReference type="ARBA" id="ARBA00007079"/>
    </source>
</evidence>
<dbReference type="STRING" id="429701.A0A2G9I4J3"/>
<keyword evidence="6" id="KW-0406">Ion transport</keyword>
<dbReference type="PANTHER" id="PTHR31086">
    <property type="entry name" value="ALUMINUM-ACTIVATED MALATE TRANSPORTER 10"/>
    <property type="match status" value="1"/>
</dbReference>
<keyword evidence="4 9" id="KW-0812">Transmembrane</keyword>
<evidence type="ECO:0008006" key="12">
    <source>
        <dbReference type="Google" id="ProtNLM"/>
    </source>
</evidence>
<dbReference type="Proteomes" id="UP000231279">
    <property type="component" value="Unassembled WGS sequence"/>
</dbReference>
<comment type="subcellular location">
    <subcellularLocation>
        <location evidence="1">Membrane</location>
        <topology evidence="1">Multi-pass membrane protein</topology>
    </subcellularLocation>
</comment>
<comment type="similarity">
    <text evidence="2">Belongs to the aromatic acid exporter (TC 2.A.85) family.</text>
</comment>
<evidence type="ECO:0000256" key="6">
    <source>
        <dbReference type="ARBA" id="ARBA00023065"/>
    </source>
</evidence>
<proteinExistence type="inferred from homology"/>
<feature type="transmembrane region" description="Helical" evidence="9">
    <location>
        <begin position="7"/>
        <end position="32"/>
    </location>
</feature>
<keyword evidence="7 9" id="KW-0472">Membrane</keyword>
<evidence type="ECO:0000256" key="8">
    <source>
        <dbReference type="ARBA" id="ARBA00023303"/>
    </source>
</evidence>
<protein>
    <recommendedName>
        <fullName evidence="12">Aluminum-activated malate transporter</fullName>
    </recommendedName>
</protein>
<keyword evidence="11" id="KW-1185">Reference proteome</keyword>
<evidence type="ECO:0000256" key="3">
    <source>
        <dbReference type="ARBA" id="ARBA00022448"/>
    </source>
</evidence>
<dbReference type="InterPro" id="IPR020966">
    <property type="entry name" value="ALMT"/>
</dbReference>
<dbReference type="GO" id="GO:0015743">
    <property type="term" value="P:malate transport"/>
    <property type="evidence" value="ECO:0007669"/>
    <property type="project" value="InterPro"/>
</dbReference>
<keyword evidence="3" id="KW-0813">Transport</keyword>
<dbReference type="EMBL" id="NKXS01000399">
    <property type="protein sequence ID" value="PIN24540.1"/>
    <property type="molecule type" value="Genomic_DNA"/>
</dbReference>
<sequence length="318" mass="35155">MRAVLTVVAVFEYTVATGTFLAGTLGIGVHWIASQSGEEFEPVILQGSVFLLAAAATFSRFIPPIKARFHFGVVIFVLTFGLVSISGYRVDKFFELAHHRLSTIIIGTSICILTSMLIWPVWAGTELHDLIKNNMEKLSDSLDGCVADYFRDDVEAYANKNEDSNKIFLGCECVLNSKATEEALVPDFLKKHFSKFCIRLSATTSAVMKELAVSIRTMTKSLKIDHMVRELRNAVEELQNFLKSLSEQTISSTEPKIPHSDMGEGNESPTVVTLVEVLPLVTVSSLLIEIAARTEKNGLADKAKFRVESTEKTKKSQN</sequence>
<name>A0A2G9I4J3_9LAMI</name>
<evidence type="ECO:0000256" key="4">
    <source>
        <dbReference type="ARBA" id="ARBA00022692"/>
    </source>
</evidence>
<evidence type="ECO:0000313" key="10">
    <source>
        <dbReference type="EMBL" id="PIN24540.1"/>
    </source>
</evidence>
<organism evidence="10 11">
    <name type="scientific">Handroanthus impetiginosus</name>
    <dbReference type="NCBI Taxonomy" id="429701"/>
    <lineage>
        <taxon>Eukaryota</taxon>
        <taxon>Viridiplantae</taxon>
        <taxon>Streptophyta</taxon>
        <taxon>Embryophyta</taxon>
        <taxon>Tracheophyta</taxon>
        <taxon>Spermatophyta</taxon>
        <taxon>Magnoliopsida</taxon>
        <taxon>eudicotyledons</taxon>
        <taxon>Gunneridae</taxon>
        <taxon>Pentapetalae</taxon>
        <taxon>asterids</taxon>
        <taxon>lamiids</taxon>
        <taxon>Lamiales</taxon>
        <taxon>Bignoniaceae</taxon>
        <taxon>Crescentiina</taxon>
        <taxon>Tabebuia alliance</taxon>
        <taxon>Handroanthus</taxon>
    </lineage>
</organism>
<evidence type="ECO:0000256" key="5">
    <source>
        <dbReference type="ARBA" id="ARBA00022989"/>
    </source>
</evidence>
<evidence type="ECO:0000256" key="7">
    <source>
        <dbReference type="ARBA" id="ARBA00023136"/>
    </source>
</evidence>